<name>A0A139A7Q8_GONPJ</name>
<feature type="region of interest" description="Disordered" evidence="1">
    <location>
        <begin position="68"/>
        <end position="103"/>
    </location>
</feature>
<evidence type="ECO:0000256" key="1">
    <source>
        <dbReference type="SAM" id="MobiDB-lite"/>
    </source>
</evidence>
<evidence type="ECO:0000313" key="3">
    <source>
        <dbReference type="Proteomes" id="UP000070544"/>
    </source>
</evidence>
<accession>A0A139A7Q8</accession>
<protein>
    <submittedName>
        <fullName evidence="2">Uncharacterized protein</fullName>
    </submittedName>
</protein>
<evidence type="ECO:0000313" key="2">
    <source>
        <dbReference type="EMBL" id="KXS12836.1"/>
    </source>
</evidence>
<keyword evidence="3" id="KW-1185">Reference proteome</keyword>
<dbReference type="EMBL" id="KQ965784">
    <property type="protein sequence ID" value="KXS12836.1"/>
    <property type="molecule type" value="Genomic_DNA"/>
</dbReference>
<proteinExistence type="predicted"/>
<sequence>MLESDVKKAIVDFKESVKKPAAALFRHRTTEEIDRWYDRRLAEYEAVEIREVLLMDWAHRSTDGASEDVWSMNEAGNGDLKSLDASDGEDEAKKTQRIEACLR</sequence>
<gene>
    <name evidence="2" type="ORF">M427DRAFT_46097</name>
</gene>
<reference evidence="2 3" key="1">
    <citation type="journal article" date="2015" name="Genome Biol. Evol.">
        <title>Phylogenomic analyses indicate that early fungi evolved digesting cell walls of algal ancestors of land plants.</title>
        <authorList>
            <person name="Chang Y."/>
            <person name="Wang S."/>
            <person name="Sekimoto S."/>
            <person name="Aerts A.L."/>
            <person name="Choi C."/>
            <person name="Clum A."/>
            <person name="LaButti K.M."/>
            <person name="Lindquist E.A."/>
            <person name="Yee Ngan C."/>
            <person name="Ohm R.A."/>
            <person name="Salamov A.A."/>
            <person name="Grigoriev I.V."/>
            <person name="Spatafora J.W."/>
            <person name="Berbee M.L."/>
        </authorList>
    </citation>
    <scope>NUCLEOTIDE SEQUENCE [LARGE SCALE GENOMIC DNA]</scope>
    <source>
        <strain evidence="2 3">JEL478</strain>
    </source>
</reference>
<organism evidence="2 3">
    <name type="scientific">Gonapodya prolifera (strain JEL478)</name>
    <name type="common">Monoblepharis prolifera</name>
    <dbReference type="NCBI Taxonomy" id="1344416"/>
    <lineage>
        <taxon>Eukaryota</taxon>
        <taxon>Fungi</taxon>
        <taxon>Fungi incertae sedis</taxon>
        <taxon>Chytridiomycota</taxon>
        <taxon>Chytridiomycota incertae sedis</taxon>
        <taxon>Monoblepharidomycetes</taxon>
        <taxon>Monoblepharidales</taxon>
        <taxon>Gonapodyaceae</taxon>
        <taxon>Gonapodya</taxon>
    </lineage>
</organism>
<dbReference type="AlphaFoldDB" id="A0A139A7Q8"/>
<feature type="compositionally biased region" description="Basic and acidic residues" evidence="1">
    <location>
        <begin position="91"/>
        <end position="103"/>
    </location>
</feature>
<dbReference type="Proteomes" id="UP000070544">
    <property type="component" value="Unassembled WGS sequence"/>
</dbReference>